<keyword evidence="5 10" id="KW-0552">Olfaction</keyword>
<name>A0A6M6DIP2_CERKI</name>
<organism evidence="11">
    <name type="scientific">Ceracris kiangsu</name>
    <name type="common">Yellow-spined bamboo locust</name>
    <name type="synonym">Rammeacris kiangsu</name>
    <dbReference type="NCBI Taxonomy" id="227354"/>
    <lineage>
        <taxon>Eukaryota</taxon>
        <taxon>Metazoa</taxon>
        <taxon>Ecdysozoa</taxon>
        <taxon>Arthropoda</taxon>
        <taxon>Hexapoda</taxon>
        <taxon>Insecta</taxon>
        <taxon>Pterygota</taxon>
        <taxon>Neoptera</taxon>
        <taxon>Polyneoptera</taxon>
        <taxon>Orthoptera</taxon>
        <taxon>Caelifera</taxon>
        <taxon>Acrididea</taxon>
        <taxon>Acridomorpha</taxon>
        <taxon>Acridoidea</taxon>
        <taxon>Acrididae</taxon>
        <taxon>Gomphocerinae</taxon>
        <taxon>Ceracris</taxon>
    </lineage>
</organism>
<keyword evidence="4 10" id="KW-0812">Transmembrane</keyword>
<dbReference type="GO" id="GO:0005549">
    <property type="term" value="F:odorant binding"/>
    <property type="evidence" value="ECO:0007669"/>
    <property type="project" value="InterPro"/>
</dbReference>
<dbReference type="GO" id="GO:0004984">
    <property type="term" value="F:olfactory receptor activity"/>
    <property type="evidence" value="ECO:0007669"/>
    <property type="project" value="InterPro"/>
</dbReference>
<dbReference type="GO" id="GO:0007165">
    <property type="term" value="P:signal transduction"/>
    <property type="evidence" value="ECO:0007669"/>
    <property type="project" value="UniProtKB-KW"/>
</dbReference>
<feature type="transmembrane region" description="Helical" evidence="10">
    <location>
        <begin position="129"/>
        <end position="146"/>
    </location>
</feature>
<keyword evidence="6 10" id="KW-1133">Transmembrane helix</keyword>
<proteinExistence type="evidence at transcript level"/>
<evidence type="ECO:0000256" key="1">
    <source>
        <dbReference type="ARBA" id="ARBA00004651"/>
    </source>
</evidence>
<dbReference type="InterPro" id="IPR004117">
    <property type="entry name" value="7tm6_olfct_rcpt"/>
</dbReference>
<evidence type="ECO:0000256" key="6">
    <source>
        <dbReference type="ARBA" id="ARBA00022989"/>
    </source>
</evidence>
<keyword evidence="3 10" id="KW-0716">Sensory transduction</keyword>
<feature type="transmembrane region" description="Helical" evidence="10">
    <location>
        <begin position="177"/>
        <end position="205"/>
    </location>
</feature>
<reference evidence="11" key="1">
    <citation type="submission" date="2020-01" db="EMBL/GenBank/DDBJ databases">
        <title>Identification and Expression Profiles Analysis of Chemosensory Genes from the Antennal Transcriptome of Ceracris kiangsu Tsai (Orthoptera: Acrididae).</title>
        <authorList>
            <person name="Li R."/>
            <person name="Jiang G.-f."/>
        </authorList>
    </citation>
    <scope>NUCLEOTIDE SEQUENCE</scope>
</reference>
<evidence type="ECO:0000256" key="3">
    <source>
        <dbReference type="ARBA" id="ARBA00022606"/>
    </source>
</evidence>
<evidence type="ECO:0000256" key="2">
    <source>
        <dbReference type="ARBA" id="ARBA00022475"/>
    </source>
</evidence>
<comment type="caution">
    <text evidence="10">Lacks conserved residue(s) required for the propagation of feature annotation.</text>
</comment>
<feature type="transmembrane region" description="Helical" evidence="10">
    <location>
        <begin position="69"/>
        <end position="89"/>
    </location>
</feature>
<dbReference type="Pfam" id="PF02949">
    <property type="entry name" value="7tm_6"/>
    <property type="match status" value="1"/>
</dbReference>
<dbReference type="PANTHER" id="PTHR21137">
    <property type="entry name" value="ODORANT RECEPTOR"/>
    <property type="match status" value="1"/>
</dbReference>
<evidence type="ECO:0000256" key="4">
    <source>
        <dbReference type="ARBA" id="ARBA00022692"/>
    </source>
</evidence>
<keyword evidence="9 10" id="KW-0807">Transducer</keyword>
<protein>
    <recommendedName>
        <fullName evidence="10">Odorant receptor</fullName>
    </recommendedName>
</protein>
<sequence length="441" mass="48677">MIDEVSELLGPVASALRLLGLQAKPSASSTSWSLTWKAALLLAVNVSVPAMAASKLWVAPAAALEELAVEVFVCVTGVAMTVKVAAFLWQQERTQRLAQLLAGCRRNFKCGRGGSGDTRGRYGRHIRRIVVLMQVMVVVPTSLWLLDPLVGGGSWARRLPMPMWVPPSLRCSPGYQILYAFQALAMITVVEASLYLDVCFVLLMLSVSAELHVLNDAVASIKAPGALRTAPYSAWNRETNLTNEGYLHSQTGAVACNSHQSTGERSETTTIITDDANGTVTDMYRALAKSIKHHQAIIRCVEELESAMSQSIFVLLFLNMMNICVHIFVTSVLLQKEVERTTMSKMLCTLPIYMYETGLYCVFGQTIIDQSEQLTASAFSGDWPEGDARMRKALLVLMLRSSRPLKLTVGKLYVLSRHTFLQILNGSYTLFNMLYQVQKNK</sequence>
<dbReference type="AlphaFoldDB" id="A0A6M6DIP2"/>
<keyword evidence="7 10" id="KW-0472">Membrane</keyword>
<evidence type="ECO:0000256" key="8">
    <source>
        <dbReference type="ARBA" id="ARBA00023170"/>
    </source>
</evidence>
<evidence type="ECO:0000313" key="11">
    <source>
        <dbReference type="EMBL" id="QJX74357.1"/>
    </source>
</evidence>
<evidence type="ECO:0000256" key="9">
    <source>
        <dbReference type="ARBA" id="ARBA00023224"/>
    </source>
</evidence>
<comment type="similarity">
    <text evidence="10">Belongs to the insect chemoreceptor superfamily. Heteromeric odorant receptor channel (TC 1.A.69) family.</text>
</comment>
<keyword evidence="2" id="KW-1003">Cell membrane</keyword>
<evidence type="ECO:0000256" key="5">
    <source>
        <dbReference type="ARBA" id="ARBA00022725"/>
    </source>
</evidence>
<evidence type="ECO:0000256" key="7">
    <source>
        <dbReference type="ARBA" id="ARBA00023136"/>
    </source>
</evidence>
<dbReference type="PANTHER" id="PTHR21137:SF35">
    <property type="entry name" value="ODORANT RECEPTOR 19A-RELATED"/>
    <property type="match status" value="1"/>
</dbReference>
<dbReference type="EMBL" id="MT072629">
    <property type="protein sequence ID" value="QJX74357.1"/>
    <property type="molecule type" value="mRNA"/>
</dbReference>
<comment type="subcellular location">
    <subcellularLocation>
        <location evidence="1 10">Cell membrane</location>
        <topology evidence="1 10">Multi-pass membrane protein</topology>
    </subcellularLocation>
</comment>
<keyword evidence="8 10" id="KW-0675">Receptor</keyword>
<feature type="transmembrane region" description="Helical" evidence="10">
    <location>
        <begin position="312"/>
        <end position="334"/>
    </location>
</feature>
<dbReference type="GO" id="GO:0005886">
    <property type="term" value="C:plasma membrane"/>
    <property type="evidence" value="ECO:0007669"/>
    <property type="project" value="UniProtKB-SubCell"/>
</dbReference>
<evidence type="ECO:0000256" key="10">
    <source>
        <dbReference type="RuleBase" id="RU351113"/>
    </source>
</evidence>
<accession>A0A6M6DIP2</accession>